<organism evidence="4 5">
    <name type="scientific">Tepidamorphus gemmatus</name>
    <dbReference type="NCBI Taxonomy" id="747076"/>
    <lineage>
        <taxon>Bacteria</taxon>
        <taxon>Pseudomonadati</taxon>
        <taxon>Pseudomonadota</taxon>
        <taxon>Alphaproteobacteria</taxon>
        <taxon>Hyphomicrobiales</taxon>
        <taxon>Tepidamorphaceae</taxon>
        <taxon>Tepidamorphus</taxon>
    </lineage>
</organism>
<evidence type="ECO:0000313" key="5">
    <source>
        <dbReference type="Proteomes" id="UP000295678"/>
    </source>
</evidence>
<dbReference type="PANTHER" id="PTHR14289">
    <property type="entry name" value="F-BOX ONLY PROTEIN 3"/>
    <property type="match status" value="1"/>
</dbReference>
<feature type="domain" description="ApaG" evidence="3">
    <location>
        <begin position="3"/>
        <end position="127"/>
    </location>
</feature>
<reference evidence="4 5" key="1">
    <citation type="submission" date="2019-03" db="EMBL/GenBank/DDBJ databases">
        <title>Genomic Encyclopedia of Type Strains, Phase IV (KMG-IV): sequencing the most valuable type-strain genomes for metagenomic binning, comparative biology and taxonomic classification.</title>
        <authorList>
            <person name="Goeker M."/>
        </authorList>
    </citation>
    <scope>NUCLEOTIDE SEQUENCE [LARGE SCALE GENOMIC DNA]</scope>
    <source>
        <strain evidence="4 5">DSM 19345</strain>
    </source>
</reference>
<proteinExistence type="inferred from homology"/>
<dbReference type="Proteomes" id="UP000295678">
    <property type="component" value="Unassembled WGS sequence"/>
</dbReference>
<accession>A0A4V2UZY7</accession>
<dbReference type="OrthoDB" id="9795226at2"/>
<sequence>MYRAETRGVVVTVEPAFSEDRSSPDAGAYFWTYTIEIANTGAETVQLINRRWLIVDASGKTFEVRGPGVVGEQPVLGPGEAFRYTSGVPLATPSGMMSGSYEMATASGERFHAAIPAFSLDSPYVKPTIN</sequence>
<dbReference type="InterPro" id="IPR023065">
    <property type="entry name" value="Uncharacterised_ApaG"/>
</dbReference>
<dbReference type="Gene3D" id="2.60.40.1470">
    <property type="entry name" value="ApaG domain"/>
    <property type="match status" value="1"/>
</dbReference>
<gene>
    <name evidence="2" type="primary">apaG</name>
    <name evidence="4" type="ORF">EDC22_10169</name>
</gene>
<dbReference type="HAMAP" id="MF_00791">
    <property type="entry name" value="ApaG"/>
    <property type="match status" value="1"/>
</dbReference>
<dbReference type="NCBIfam" id="NF003967">
    <property type="entry name" value="PRK05461.1"/>
    <property type="match status" value="1"/>
</dbReference>
<dbReference type="SUPFAM" id="SSF110069">
    <property type="entry name" value="ApaG-like"/>
    <property type="match status" value="1"/>
</dbReference>
<dbReference type="EMBL" id="SMAK01000001">
    <property type="protein sequence ID" value="TCT13209.1"/>
    <property type="molecule type" value="Genomic_DNA"/>
</dbReference>
<dbReference type="GO" id="GO:0070987">
    <property type="term" value="P:error-free translesion synthesis"/>
    <property type="evidence" value="ECO:0007669"/>
    <property type="project" value="TreeGrafter"/>
</dbReference>
<dbReference type="RefSeq" id="WP_132804619.1">
    <property type="nucleotide sequence ID" value="NZ_SMAK01000001.1"/>
</dbReference>
<evidence type="ECO:0000256" key="2">
    <source>
        <dbReference type="HAMAP-Rule" id="MF_00791"/>
    </source>
</evidence>
<dbReference type="InterPro" id="IPR036767">
    <property type="entry name" value="ApaG_sf"/>
</dbReference>
<dbReference type="Pfam" id="PF04379">
    <property type="entry name" value="DUF525"/>
    <property type="match status" value="1"/>
</dbReference>
<evidence type="ECO:0000259" key="3">
    <source>
        <dbReference type="PROSITE" id="PS51087"/>
    </source>
</evidence>
<protein>
    <recommendedName>
        <fullName evidence="1 2">Protein ApaG</fullName>
    </recommendedName>
</protein>
<evidence type="ECO:0000256" key="1">
    <source>
        <dbReference type="ARBA" id="ARBA00017693"/>
    </source>
</evidence>
<dbReference type="AlphaFoldDB" id="A0A4V2UZY7"/>
<dbReference type="PROSITE" id="PS51087">
    <property type="entry name" value="APAG"/>
    <property type="match status" value="1"/>
</dbReference>
<keyword evidence="5" id="KW-1185">Reference proteome</keyword>
<dbReference type="PANTHER" id="PTHR14289:SF16">
    <property type="entry name" value="POLYMERASE DELTA-INTERACTING PROTEIN 2"/>
    <property type="match status" value="1"/>
</dbReference>
<comment type="caution">
    <text evidence="4">The sequence shown here is derived from an EMBL/GenBank/DDBJ whole genome shotgun (WGS) entry which is preliminary data.</text>
</comment>
<evidence type="ECO:0000313" key="4">
    <source>
        <dbReference type="EMBL" id="TCT13209.1"/>
    </source>
</evidence>
<name>A0A4V2UZY7_9HYPH</name>
<dbReference type="InterPro" id="IPR007474">
    <property type="entry name" value="ApaG_domain"/>
</dbReference>